<feature type="transmembrane region" description="Helical" evidence="1">
    <location>
        <begin position="62"/>
        <end position="79"/>
    </location>
</feature>
<protein>
    <submittedName>
        <fullName evidence="3">VanZ family protein</fullName>
    </submittedName>
</protein>
<dbReference type="InterPro" id="IPR017015">
    <property type="entry name" value="UCP033367_VanZ"/>
</dbReference>
<accession>A0ABS7HBB0</accession>
<dbReference type="Proteomes" id="UP000757604">
    <property type="component" value="Unassembled WGS sequence"/>
</dbReference>
<feature type="domain" description="VanZ-like" evidence="2">
    <location>
        <begin position="38"/>
        <end position="105"/>
    </location>
</feature>
<dbReference type="EMBL" id="JAEUAO010000002">
    <property type="protein sequence ID" value="MBW9064095.1"/>
    <property type="molecule type" value="Genomic_DNA"/>
</dbReference>
<proteinExistence type="predicted"/>
<reference evidence="3 4" key="1">
    <citation type="journal article" date="2021" name="MBio">
        <title>Poor Competitiveness of Bradyrhizobium in Pigeon Pea Root Colonization in Indian Soils.</title>
        <authorList>
            <person name="Chalasani D."/>
            <person name="Basu A."/>
            <person name="Pullabhotla S.V.S.R.N."/>
            <person name="Jorrin B."/>
            <person name="Neal A.L."/>
            <person name="Poole P.S."/>
            <person name="Podile A.R."/>
            <person name="Tkacz A."/>
        </authorList>
    </citation>
    <scope>NUCLEOTIDE SEQUENCE [LARGE SCALE GENOMIC DNA]</scope>
    <source>
        <strain evidence="3 4">HU44</strain>
    </source>
</reference>
<dbReference type="InterPro" id="IPR006976">
    <property type="entry name" value="VanZ-like"/>
</dbReference>
<keyword evidence="1" id="KW-0812">Transmembrane</keyword>
<dbReference type="Pfam" id="PF04892">
    <property type="entry name" value="VanZ"/>
    <property type="match status" value="1"/>
</dbReference>
<dbReference type="RefSeq" id="WP_220372045.1">
    <property type="nucleotide sequence ID" value="NZ_JAEUAO010000002.1"/>
</dbReference>
<feature type="transmembrane region" description="Helical" evidence="1">
    <location>
        <begin position="35"/>
        <end position="55"/>
    </location>
</feature>
<feature type="transmembrane region" description="Helical" evidence="1">
    <location>
        <begin position="91"/>
        <end position="108"/>
    </location>
</feature>
<comment type="caution">
    <text evidence="3">The sequence shown here is derived from an EMBL/GenBank/DDBJ whole genome shotgun (WGS) entry which is preliminary data.</text>
</comment>
<name>A0ABS7HBB0_9HYPH</name>
<evidence type="ECO:0000313" key="3">
    <source>
        <dbReference type="EMBL" id="MBW9064095.1"/>
    </source>
</evidence>
<sequence length="122" mass="13310">MMTKKFFKWLAWVVLAALVFVTVSPIGLRPHTLTSVGLDRAAAFFLAGAVFAVAYPRRWMSLALFLVFSSFAIETLQELSPTRHARPDDALVKAVGAVAGIIAGKLALTIRRGILARRLARS</sequence>
<evidence type="ECO:0000256" key="1">
    <source>
        <dbReference type="SAM" id="Phobius"/>
    </source>
</evidence>
<dbReference type="PIRSF" id="PIRSF033367">
    <property type="entry name" value="UCP033367_VanZ"/>
    <property type="match status" value="1"/>
</dbReference>
<evidence type="ECO:0000259" key="2">
    <source>
        <dbReference type="Pfam" id="PF04892"/>
    </source>
</evidence>
<organism evidence="3 4">
    <name type="scientific">Rhizobium herbae</name>
    <dbReference type="NCBI Taxonomy" id="508661"/>
    <lineage>
        <taxon>Bacteria</taxon>
        <taxon>Pseudomonadati</taxon>
        <taxon>Pseudomonadota</taxon>
        <taxon>Alphaproteobacteria</taxon>
        <taxon>Hyphomicrobiales</taxon>
        <taxon>Rhizobiaceae</taxon>
        <taxon>Rhizobium/Agrobacterium group</taxon>
        <taxon>Rhizobium</taxon>
    </lineage>
</organism>
<evidence type="ECO:0000313" key="4">
    <source>
        <dbReference type="Proteomes" id="UP000757604"/>
    </source>
</evidence>
<keyword evidence="4" id="KW-1185">Reference proteome</keyword>
<gene>
    <name evidence="3" type="ORF">JNB71_12270</name>
</gene>
<keyword evidence="1" id="KW-0472">Membrane</keyword>
<keyword evidence="1" id="KW-1133">Transmembrane helix</keyword>